<keyword evidence="1" id="KW-0812">Transmembrane</keyword>
<dbReference type="AlphaFoldDB" id="A0A8D8X3E7"/>
<sequence>MYLYFYTSPVYFKFSFLTFSFSVLVYFFPSSPCLFFLHLSPFILRHFHYVHVYSSLFSPFLSFYLSSYPSFILFIFINLLKSQIITVIDIPPCTHTLIHTLAMDL</sequence>
<reference evidence="2" key="1">
    <citation type="submission" date="2021-05" db="EMBL/GenBank/DDBJ databases">
        <authorList>
            <person name="Alioto T."/>
            <person name="Alioto T."/>
            <person name="Gomez Garrido J."/>
        </authorList>
    </citation>
    <scope>NUCLEOTIDE SEQUENCE</scope>
</reference>
<dbReference type="EMBL" id="HBUF01251957">
    <property type="protein sequence ID" value="CAG6680389.1"/>
    <property type="molecule type" value="Transcribed_RNA"/>
</dbReference>
<organism evidence="2">
    <name type="scientific">Cacopsylla melanoneura</name>
    <dbReference type="NCBI Taxonomy" id="428564"/>
    <lineage>
        <taxon>Eukaryota</taxon>
        <taxon>Metazoa</taxon>
        <taxon>Ecdysozoa</taxon>
        <taxon>Arthropoda</taxon>
        <taxon>Hexapoda</taxon>
        <taxon>Insecta</taxon>
        <taxon>Pterygota</taxon>
        <taxon>Neoptera</taxon>
        <taxon>Paraneoptera</taxon>
        <taxon>Hemiptera</taxon>
        <taxon>Sternorrhyncha</taxon>
        <taxon>Psylloidea</taxon>
        <taxon>Psyllidae</taxon>
        <taxon>Psyllinae</taxon>
        <taxon>Cacopsylla</taxon>
    </lineage>
</organism>
<protein>
    <submittedName>
        <fullName evidence="2">Uncharacterized protein</fullName>
    </submittedName>
</protein>
<feature type="transmembrane region" description="Helical" evidence="1">
    <location>
        <begin position="57"/>
        <end position="80"/>
    </location>
</feature>
<name>A0A8D8X3E7_9HEMI</name>
<keyword evidence="1" id="KW-0472">Membrane</keyword>
<feature type="transmembrane region" description="Helical" evidence="1">
    <location>
        <begin position="12"/>
        <end position="37"/>
    </location>
</feature>
<evidence type="ECO:0000256" key="1">
    <source>
        <dbReference type="SAM" id="Phobius"/>
    </source>
</evidence>
<evidence type="ECO:0000313" key="2">
    <source>
        <dbReference type="EMBL" id="CAG6680389.1"/>
    </source>
</evidence>
<accession>A0A8D8X3E7</accession>
<keyword evidence="1" id="KW-1133">Transmembrane helix</keyword>
<proteinExistence type="predicted"/>